<organism evidence="2 3">
    <name type="scientific">Bhargavaea beijingensis</name>
    <dbReference type="NCBI Taxonomy" id="426756"/>
    <lineage>
        <taxon>Bacteria</taxon>
        <taxon>Bacillati</taxon>
        <taxon>Bacillota</taxon>
        <taxon>Bacilli</taxon>
        <taxon>Bacillales</taxon>
        <taxon>Caryophanaceae</taxon>
        <taxon>Bhargavaea</taxon>
    </lineage>
</organism>
<keyword evidence="1" id="KW-1133">Transmembrane helix</keyword>
<feature type="transmembrane region" description="Helical" evidence="1">
    <location>
        <begin position="40"/>
        <end position="62"/>
    </location>
</feature>
<dbReference type="Proteomes" id="UP000272481">
    <property type="component" value="Unassembled WGS sequence"/>
</dbReference>
<reference evidence="2 3" key="1">
    <citation type="submission" date="2018-12" db="EMBL/GenBank/DDBJ databases">
        <title>Comparitive functional genomics of dry heat resistant strains isolated from the viking spacecraft.</title>
        <authorList>
            <person name="Seuylemezian A."/>
            <person name="Vaishampayan P."/>
        </authorList>
    </citation>
    <scope>NUCLEOTIDE SEQUENCE [LARGE SCALE GENOMIC DNA]</scope>
    <source>
        <strain evidence="2 3">M6-11</strain>
    </source>
</reference>
<comment type="caution">
    <text evidence="2">The sequence shown here is derived from an EMBL/GenBank/DDBJ whole genome shotgun (WGS) entry which is preliminary data.</text>
</comment>
<dbReference type="EMBL" id="RWGW01000006">
    <property type="protein sequence ID" value="RSK34954.1"/>
    <property type="molecule type" value="Genomic_DNA"/>
</dbReference>
<name>A0ABX9ZEP3_9BACL</name>
<feature type="transmembrane region" description="Helical" evidence="1">
    <location>
        <begin position="7"/>
        <end position="28"/>
    </location>
</feature>
<dbReference type="RefSeq" id="WP_125903612.1">
    <property type="nucleotide sequence ID" value="NZ_RWGW01000006.1"/>
</dbReference>
<sequence length="88" mass="10563">METNKVFSINTAEVLLLVSTFFLFLYIYDHHTYFGLFEDIYRLVLPTVLLYFMPLTTFYLFLHSYIRRYNAFKHAEGSNESHFISESD</sequence>
<accession>A0ABX9ZEP3</accession>
<evidence type="ECO:0000313" key="3">
    <source>
        <dbReference type="Proteomes" id="UP000272481"/>
    </source>
</evidence>
<gene>
    <name evidence="2" type="ORF">EJA12_04570</name>
</gene>
<evidence type="ECO:0000313" key="2">
    <source>
        <dbReference type="EMBL" id="RSK34954.1"/>
    </source>
</evidence>
<keyword evidence="1" id="KW-0472">Membrane</keyword>
<protein>
    <submittedName>
        <fullName evidence="2">Uncharacterized protein</fullName>
    </submittedName>
</protein>
<keyword evidence="3" id="KW-1185">Reference proteome</keyword>
<evidence type="ECO:0000256" key="1">
    <source>
        <dbReference type="SAM" id="Phobius"/>
    </source>
</evidence>
<keyword evidence="1" id="KW-0812">Transmembrane</keyword>
<proteinExistence type="predicted"/>